<name>S9R0I3_SCHOY</name>
<dbReference type="SUPFAM" id="SSF50978">
    <property type="entry name" value="WD40 repeat-like"/>
    <property type="match status" value="1"/>
</dbReference>
<dbReference type="eggNOG" id="KOG1407">
    <property type="taxonomic scope" value="Eukaryota"/>
</dbReference>
<accession>S9R0I3</accession>
<dbReference type="Gene3D" id="2.130.10.10">
    <property type="entry name" value="YVTN repeat-like/Quinoprotein amine dehydrogenase"/>
    <property type="match status" value="2"/>
</dbReference>
<dbReference type="Pfam" id="PF25174">
    <property type="entry name" value="Beta-prop_THOC3"/>
    <property type="match status" value="1"/>
</dbReference>
<dbReference type="Proteomes" id="UP000016088">
    <property type="component" value="Unassembled WGS sequence"/>
</dbReference>
<dbReference type="GeneID" id="25032882"/>
<dbReference type="PROSITE" id="PS50294">
    <property type="entry name" value="WD_REPEATS_REGION"/>
    <property type="match status" value="2"/>
</dbReference>
<gene>
    <name evidence="5" type="ORF">SOCG_03914</name>
</gene>
<evidence type="ECO:0000313" key="6">
    <source>
        <dbReference type="Proteomes" id="UP000016088"/>
    </source>
</evidence>
<dbReference type="EMBL" id="KE503207">
    <property type="protein sequence ID" value="EPX71980.1"/>
    <property type="molecule type" value="Genomic_DNA"/>
</dbReference>
<evidence type="ECO:0000256" key="4">
    <source>
        <dbReference type="PROSITE-ProRule" id="PRU00221"/>
    </source>
</evidence>
<keyword evidence="2" id="KW-0677">Repeat</keyword>
<dbReference type="SMART" id="SM00320">
    <property type="entry name" value="WD40"/>
    <property type="match status" value="6"/>
</dbReference>
<dbReference type="HOGENOM" id="CLU_045202_0_0_1"/>
<reference evidence="5 6" key="1">
    <citation type="journal article" date="2011" name="Science">
        <title>Comparative functional genomics of the fission yeasts.</title>
        <authorList>
            <person name="Rhind N."/>
            <person name="Chen Z."/>
            <person name="Yassour M."/>
            <person name="Thompson D.A."/>
            <person name="Haas B.J."/>
            <person name="Habib N."/>
            <person name="Wapinski I."/>
            <person name="Roy S."/>
            <person name="Lin M.F."/>
            <person name="Heiman D.I."/>
            <person name="Young S.K."/>
            <person name="Furuya K."/>
            <person name="Guo Y."/>
            <person name="Pidoux A."/>
            <person name="Chen H.M."/>
            <person name="Robbertse B."/>
            <person name="Goldberg J.M."/>
            <person name="Aoki K."/>
            <person name="Bayne E.H."/>
            <person name="Berlin A.M."/>
            <person name="Desjardins C.A."/>
            <person name="Dobbs E."/>
            <person name="Dukaj L."/>
            <person name="Fan L."/>
            <person name="FitzGerald M.G."/>
            <person name="French C."/>
            <person name="Gujja S."/>
            <person name="Hansen K."/>
            <person name="Keifenheim D."/>
            <person name="Levin J.Z."/>
            <person name="Mosher R.A."/>
            <person name="Mueller C.A."/>
            <person name="Pfiffner J."/>
            <person name="Priest M."/>
            <person name="Russ C."/>
            <person name="Smialowska A."/>
            <person name="Swoboda P."/>
            <person name="Sykes S.M."/>
            <person name="Vaughn M."/>
            <person name="Vengrova S."/>
            <person name="Yoder R."/>
            <person name="Zeng Q."/>
            <person name="Allshire R."/>
            <person name="Baulcombe D."/>
            <person name="Birren B.W."/>
            <person name="Brown W."/>
            <person name="Ekwall K."/>
            <person name="Kellis M."/>
            <person name="Leatherwood J."/>
            <person name="Levin H."/>
            <person name="Margalit H."/>
            <person name="Martienssen R."/>
            <person name="Nieduszynski C.A."/>
            <person name="Spatafora J.W."/>
            <person name="Friedman N."/>
            <person name="Dalgaard J.Z."/>
            <person name="Baumann P."/>
            <person name="Niki H."/>
            <person name="Regev A."/>
            <person name="Nusbaum C."/>
        </authorList>
    </citation>
    <scope>NUCLEOTIDE SEQUENCE [LARGE SCALE GENOMIC DNA]</scope>
    <source>
        <strain evidence="6">yFS286</strain>
    </source>
</reference>
<dbReference type="GO" id="GO:0006406">
    <property type="term" value="P:mRNA export from nucleus"/>
    <property type="evidence" value="ECO:0007669"/>
    <property type="project" value="InterPro"/>
</dbReference>
<dbReference type="PANTHER" id="PTHR22839:SF0">
    <property type="entry name" value="THO COMPLEX SUBUNIT 3"/>
    <property type="match status" value="1"/>
</dbReference>
<dbReference type="PROSITE" id="PS50082">
    <property type="entry name" value="WD_REPEATS_2"/>
    <property type="match status" value="2"/>
</dbReference>
<feature type="repeat" description="WD" evidence="4">
    <location>
        <begin position="190"/>
        <end position="222"/>
    </location>
</feature>
<evidence type="ECO:0000313" key="5">
    <source>
        <dbReference type="EMBL" id="EPX71980.1"/>
    </source>
</evidence>
<dbReference type="GO" id="GO:0000445">
    <property type="term" value="C:THO complex part of transcription export complex"/>
    <property type="evidence" value="ECO:0007669"/>
    <property type="project" value="TreeGrafter"/>
</dbReference>
<evidence type="ECO:0000256" key="2">
    <source>
        <dbReference type="ARBA" id="ARBA00022737"/>
    </source>
</evidence>
<dbReference type="InterPro" id="IPR001680">
    <property type="entry name" value="WD40_rpt"/>
</dbReference>
<dbReference type="OMA" id="WNADGRH"/>
<keyword evidence="1 4" id="KW-0853">WD repeat</keyword>
<dbReference type="InterPro" id="IPR036322">
    <property type="entry name" value="WD40_repeat_dom_sf"/>
</dbReference>
<sequence length="309" mass="35159">MSTSIIESLPNFSELRTRDLHGHQGSVRSLGWNVSGHRLATSSNDSTVRIWNLDRLDFKYSTELGPRSNGLVEQVVWDPTHSDRLMTVYSGKMIRFWDYRSAKPIAEIQSDYNNIYGSWSPSGRYCCVGSRDDMLSFIDAREWQIMQTFQQPCETNECCWSFSEDLFYMTTGLGTVQVIEWPSLQRVYEINAHTSNCYCIDISPDNERIAVGGADAIVTLWDTDEWICQNSITRSTYPIRSLGFSFDGRFLASGSEDRYIDIADTLTGEQVWKQPTNGPLNKLAWNPTKHILAYAFTEPTSSGLKIFGI</sequence>
<dbReference type="InterPro" id="IPR019775">
    <property type="entry name" value="WD40_repeat_CS"/>
</dbReference>
<evidence type="ECO:0000256" key="3">
    <source>
        <dbReference type="ARBA" id="ARBA00046343"/>
    </source>
</evidence>
<dbReference type="VEuPathDB" id="FungiDB:SOCG_03914"/>
<dbReference type="PANTHER" id="PTHR22839">
    <property type="entry name" value="THO COMPLEX SUBUNIT 3 THO3"/>
    <property type="match status" value="1"/>
</dbReference>
<evidence type="ECO:0000256" key="1">
    <source>
        <dbReference type="ARBA" id="ARBA00022574"/>
    </source>
</evidence>
<dbReference type="InterPro" id="IPR015943">
    <property type="entry name" value="WD40/YVTN_repeat-like_dom_sf"/>
</dbReference>
<dbReference type="InterPro" id="IPR040132">
    <property type="entry name" value="Tex1/THOC3"/>
</dbReference>
<dbReference type="OrthoDB" id="340259at2759"/>
<comment type="similarity">
    <text evidence="3">Belongs to the THOC3 family.</text>
</comment>
<organism evidence="5 6">
    <name type="scientific">Schizosaccharomyces octosporus (strain yFS286)</name>
    <name type="common">Fission yeast</name>
    <name type="synonym">Octosporomyces octosporus</name>
    <dbReference type="NCBI Taxonomy" id="483514"/>
    <lineage>
        <taxon>Eukaryota</taxon>
        <taxon>Fungi</taxon>
        <taxon>Dikarya</taxon>
        <taxon>Ascomycota</taxon>
        <taxon>Taphrinomycotina</taxon>
        <taxon>Schizosaccharomycetes</taxon>
        <taxon>Schizosaccharomycetales</taxon>
        <taxon>Schizosaccharomycetaceae</taxon>
        <taxon>Schizosaccharomyces</taxon>
    </lineage>
</organism>
<dbReference type="AlphaFoldDB" id="S9R0I3"/>
<dbReference type="PROSITE" id="PS00678">
    <property type="entry name" value="WD_REPEATS_1"/>
    <property type="match status" value="1"/>
</dbReference>
<keyword evidence="6" id="KW-1185">Reference proteome</keyword>
<proteinExistence type="inferred from homology"/>
<feature type="repeat" description="WD" evidence="4">
    <location>
        <begin position="20"/>
        <end position="61"/>
    </location>
</feature>
<dbReference type="RefSeq" id="XP_013019278.1">
    <property type="nucleotide sequence ID" value="XM_013163824.1"/>
</dbReference>
<protein>
    <submittedName>
        <fullName evidence="5">TRE Xcomplex subunit Tex1</fullName>
    </submittedName>
</protein>